<feature type="coiled-coil region" evidence="1">
    <location>
        <begin position="61"/>
        <end position="91"/>
    </location>
</feature>
<dbReference type="Proteomes" id="UP000289886">
    <property type="component" value="Unassembled WGS sequence"/>
</dbReference>
<organism evidence="2 3">
    <name type="scientific">Acipenser ruthenus</name>
    <name type="common">Sterlet sturgeon</name>
    <dbReference type="NCBI Taxonomy" id="7906"/>
    <lineage>
        <taxon>Eukaryota</taxon>
        <taxon>Metazoa</taxon>
        <taxon>Chordata</taxon>
        <taxon>Craniata</taxon>
        <taxon>Vertebrata</taxon>
        <taxon>Euteleostomi</taxon>
        <taxon>Actinopterygii</taxon>
        <taxon>Chondrostei</taxon>
        <taxon>Acipenseriformes</taxon>
        <taxon>Acipenseridae</taxon>
        <taxon>Acipenser</taxon>
    </lineage>
</organism>
<proteinExistence type="predicted"/>
<dbReference type="GO" id="GO:0099536">
    <property type="term" value="P:synaptic signaling"/>
    <property type="evidence" value="ECO:0007669"/>
    <property type="project" value="TreeGrafter"/>
</dbReference>
<feature type="coiled-coil region" evidence="1">
    <location>
        <begin position="363"/>
        <end position="397"/>
    </location>
</feature>
<dbReference type="Pfam" id="PF00435">
    <property type="entry name" value="Spectrin"/>
    <property type="match status" value="2"/>
</dbReference>
<dbReference type="InterPro" id="IPR050774">
    <property type="entry name" value="KCMF1/Dystrophin"/>
</dbReference>
<evidence type="ECO:0000313" key="2">
    <source>
        <dbReference type="EMBL" id="RXM31710.1"/>
    </source>
</evidence>
<evidence type="ECO:0000313" key="3">
    <source>
        <dbReference type="Proteomes" id="UP000289886"/>
    </source>
</evidence>
<dbReference type="SMART" id="SM00150">
    <property type="entry name" value="SPEC"/>
    <property type="match status" value="3"/>
</dbReference>
<dbReference type="GO" id="GO:0005886">
    <property type="term" value="C:plasma membrane"/>
    <property type="evidence" value="ECO:0007669"/>
    <property type="project" value="TreeGrafter"/>
</dbReference>
<dbReference type="SUPFAM" id="SSF46966">
    <property type="entry name" value="Spectrin repeat"/>
    <property type="match status" value="3"/>
</dbReference>
<dbReference type="CDD" id="cd00176">
    <property type="entry name" value="SPEC"/>
    <property type="match status" value="1"/>
</dbReference>
<dbReference type="InterPro" id="IPR002017">
    <property type="entry name" value="Spectrin_repeat"/>
</dbReference>
<gene>
    <name evidence="2" type="ORF">EOD39_6731</name>
</gene>
<protein>
    <submittedName>
        <fullName evidence="2">Dystrophin</fullName>
    </submittedName>
</protein>
<dbReference type="Gene3D" id="1.20.58.60">
    <property type="match status" value="3"/>
</dbReference>
<dbReference type="EMBL" id="SCEB01215023">
    <property type="protein sequence ID" value="RXM31710.1"/>
    <property type="molecule type" value="Genomic_DNA"/>
</dbReference>
<dbReference type="InterPro" id="IPR018159">
    <property type="entry name" value="Spectrin/alpha-actinin"/>
</dbReference>
<evidence type="ECO:0000256" key="1">
    <source>
        <dbReference type="SAM" id="Coils"/>
    </source>
</evidence>
<name>A0A444U967_ACIRT</name>
<comment type="caution">
    <text evidence="2">The sequence shown here is derived from an EMBL/GenBank/DDBJ whole genome shotgun (WGS) entry which is preliminary data.</text>
</comment>
<keyword evidence="1" id="KW-0175">Coiled coil</keyword>
<sequence length="424" mass="48366">MSRTPRCSLVSSSFVKHLELQDGIGSQQAVVTALNVTGEEIIQQTFADDAGIFKGKLASVNARWQEVCRLVAERRRRLEEEENILSELQEDLNEFICWLEEAESIAAIQPEPGNELQLKECLEKVKLRVEELPPRERILKQLNESGELALERKLNREEHKKIEIDLKQANHHWAQVSRDLPEKQKEIEYLLRGVTQFQQQLHQLALWASTTKDQLELYRQVGIPGAFDTKETEDEAQAKQADVEAILSKAQQLYKEKPITQPIKGKLEDLSSDWKAINTLLLQLKGKPEASRVISTGVCQTVTVLSQTLVTKETTTSKLEMPSSLLMEVPAMADFNKAWVELTDWLSLLHHVIKTQIVTVGDLEEINDMIVKQKATLQDLEQRHPQLEDLITVAQNLKNKTNNPEARATITDRSKYHCRTTMEN</sequence>
<dbReference type="AlphaFoldDB" id="A0A444U967"/>
<keyword evidence="3" id="KW-1185">Reference proteome</keyword>
<accession>A0A444U967</accession>
<dbReference type="GO" id="GO:0045202">
    <property type="term" value="C:synapse"/>
    <property type="evidence" value="ECO:0007669"/>
    <property type="project" value="GOC"/>
</dbReference>
<dbReference type="PANTHER" id="PTHR12268">
    <property type="entry name" value="E3 UBIQUITIN-PROTEIN LIGASE KCMF1"/>
    <property type="match status" value="1"/>
</dbReference>
<reference evidence="2 3" key="1">
    <citation type="submission" date="2019-01" db="EMBL/GenBank/DDBJ databases">
        <title>Draft Genome and Complete Hox-Cluster Characterization of the Sterlet Sturgeon (Acipenser ruthenus).</title>
        <authorList>
            <person name="Wei Q."/>
        </authorList>
    </citation>
    <scope>NUCLEOTIDE SEQUENCE [LARGE SCALE GENOMIC DNA]</scope>
    <source>
        <strain evidence="2">WHYD16114868_AA</strain>
        <tissue evidence="2">Blood</tissue>
    </source>
</reference>
<dbReference type="PANTHER" id="PTHR12268:SF25">
    <property type="entry name" value="DYSTROPHIN"/>
    <property type="match status" value="1"/>
</dbReference>